<evidence type="ECO:0000256" key="2">
    <source>
        <dbReference type="SAM" id="SignalP"/>
    </source>
</evidence>
<gene>
    <name evidence="4" type="ORF">GGR36_003616</name>
</gene>
<organism evidence="4 5">
    <name type="scientific">Niveibacterium umoris</name>
    <dbReference type="NCBI Taxonomy" id="1193620"/>
    <lineage>
        <taxon>Bacteria</taxon>
        <taxon>Pseudomonadati</taxon>
        <taxon>Pseudomonadota</taxon>
        <taxon>Betaproteobacteria</taxon>
        <taxon>Rhodocyclales</taxon>
        <taxon>Rhodocyclaceae</taxon>
        <taxon>Niveibacterium</taxon>
    </lineage>
</organism>
<proteinExistence type="predicted"/>
<feature type="chain" id="PRO_5032991465" description="DUF4124 domain-containing protein" evidence="2">
    <location>
        <begin position="30"/>
        <end position="237"/>
    </location>
</feature>
<evidence type="ECO:0000313" key="4">
    <source>
        <dbReference type="EMBL" id="MBB4014270.1"/>
    </source>
</evidence>
<dbReference type="RefSeq" id="WP_183636147.1">
    <property type="nucleotide sequence ID" value="NZ_BAABLE010000005.1"/>
</dbReference>
<keyword evidence="2" id="KW-0732">Signal</keyword>
<sequence length="237" mass="25581">MPTSSKRLCAAARTLSCLLPLLIADAAGAGVYRCADAQGHITYSDLPCATGANAKQQTINASPAARGIAGTAAQPANEVAGAQRGASHAGSEKVCPTERDIANLETRATSITLDERARTFMRDEVRRARACAREDSHYTQEDWARVEQGIRDQDRTLERDRADARSRVVDTHSIGASEQEQQRIENDKNRDALRAVARCDRNACWDAGGTRYARSDSGYVGPGGQSCQLSDGKLDCR</sequence>
<feature type="region of interest" description="Disordered" evidence="1">
    <location>
        <begin position="216"/>
        <end position="237"/>
    </location>
</feature>
<keyword evidence="5" id="KW-1185">Reference proteome</keyword>
<reference evidence="4 5" key="1">
    <citation type="submission" date="2020-08" db="EMBL/GenBank/DDBJ databases">
        <title>Genomic Encyclopedia of Type Strains, Phase IV (KMG-IV): sequencing the most valuable type-strain genomes for metagenomic binning, comparative biology and taxonomic classification.</title>
        <authorList>
            <person name="Goeker M."/>
        </authorList>
    </citation>
    <scope>NUCLEOTIDE SEQUENCE [LARGE SCALE GENOMIC DNA]</scope>
    <source>
        <strain evidence="4 5">DSM 106739</strain>
    </source>
</reference>
<dbReference type="InterPro" id="IPR025392">
    <property type="entry name" value="DUF4124"/>
</dbReference>
<feature type="domain" description="DUF4124" evidence="3">
    <location>
        <begin position="18"/>
        <end position="66"/>
    </location>
</feature>
<protein>
    <recommendedName>
        <fullName evidence="3">DUF4124 domain-containing protein</fullName>
    </recommendedName>
</protein>
<dbReference type="Proteomes" id="UP000561045">
    <property type="component" value="Unassembled WGS sequence"/>
</dbReference>
<comment type="caution">
    <text evidence="4">The sequence shown here is derived from an EMBL/GenBank/DDBJ whole genome shotgun (WGS) entry which is preliminary data.</text>
</comment>
<accession>A0A840BMQ8</accession>
<feature type="signal peptide" evidence="2">
    <location>
        <begin position="1"/>
        <end position="29"/>
    </location>
</feature>
<evidence type="ECO:0000256" key="1">
    <source>
        <dbReference type="SAM" id="MobiDB-lite"/>
    </source>
</evidence>
<dbReference type="AlphaFoldDB" id="A0A840BMQ8"/>
<evidence type="ECO:0000259" key="3">
    <source>
        <dbReference type="Pfam" id="PF13511"/>
    </source>
</evidence>
<evidence type="ECO:0000313" key="5">
    <source>
        <dbReference type="Proteomes" id="UP000561045"/>
    </source>
</evidence>
<name>A0A840BMQ8_9RHOO</name>
<dbReference type="Pfam" id="PF13511">
    <property type="entry name" value="DUF4124"/>
    <property type="match status" value="1"/>
</dbReference>
<dbReference type="EMBL" id="JACIET010000002">
    <property type="protein sequence ID" value="MBB4014270.1"/>
    <property type="molecule type" value="Genomic_DNA"/>
</dbReference>